<dbReference type="PaxDb" id="3635-A0A1U8KQS3"/>
<reference evidence="2" key="1">
    <citation type="journal article" date="2020" name="Nat. Genet.">
        <title>Genomic diversifications of five Gossypium allopolyploid species and their impact on cotton improvement.</title>
        <authorList>
            <person name="Chen Z.J."/>
            <person name="Sreedasyam A."/>
            <person name="Ando A."/>
            <person name="Song Q."/>
            <person name="De Santiago L.M."/>
            <person name="Hulse-Kemp A.M."/>
            <person name="Ding M."/>
            <person name="Ye W."/>
            <person name="Kirkbride R.C."/>
            <person name="Jenkins J."/>
            <person name="Plott C."/>
            <person name="Lovell J."/>
            <person name="Lin Y.M."/>
            <person name="Vaughn R."/>
            <person name="Liu B."/>
            <person name="Simpson S."/>
            <person name="Scheffler B.E."/>
            <person name="Wen L."/>
            <person name="Saski C.A."/>
            <person name="Grover C.E."/>
            <person name="Hu G."/>
            <person name="Conover J.L."/>
            <person name="Carlson J.W."/>
            <person name="Shu S."/>
            <person name="Boston L.B."/>
            <person name="Williams M."/>
            <person name="Peterson D.G."/>
            <person name="McGee K."/>
            <person name="Jones D.C."/>
            <person name="Wendel J.F."/>
            <person name="Stelly D.M."/>
            <person name="Grimwood J."/>
            <person name="Schmutz J."/>
        </authorList>
    </citation>
    <scope>NUCLEOTIDE SEQUENCE [LARGE SCALE GENOMIC DNA]</scope>
    <source>
        <strain evidence="2">cv. TM-1</strain>
    </source>
</reference>
<dbReference type="InterPro" id="IPR007021">
    <property type="entry name" value="DUF659"/>
</dbReference>
<gene>
    <name evidence="3" type="primary">LOC107919898</name>
</gene>
<dbReference type="InterPro" id="IPR012337">
    <property type="entry name" value="RNaseH-like_sf"/>
</dbReference>
<evidence type="ECO:0000313" key="2">
    <source>
        <dbReference type="Proteomes" id="UP000818029"/>
    </source>
</evidence>
<evidence type="ECO:0000259" key="1">
    <source>
        <dbReference type="Pfam" id="PF04937"/>
    </source>
</evidence>
<dbReference type="Pfam" id="PF04937">
    <property type="entry name" value="DUF659"/>
    <property type="match status" value="1"/>
</dbReference>
<sequence>MEENLAEYEVHERENETVREASNSFRRSVHQFEDAKTLCKMFSEIVEIVDLSNVLQLIANNTGNNKVVGRLLNWKYPNILWSPRATHCINLILKDIGKISHVECGFSITVFVYNHKWTLSWLRRREGWTKICRPTETRFVTTFIALKSLHDHKCDLQAMVTSRKLIAWNGSKTTKA</sequence>
<reference evidence="3" key="2">
    <citation type="submission" date="2025-08" db="UniProtKB">
        <authorList>
            <consortium name="RefSeq"/>
        </authorList>
    </citation>
    <scope>IDENTIFICATION</scope>
</reference>
<dbReference type="PANTHER" id="PTHR32166">
    <property type="entry name" value="OSJNBA0013A04.12 PROTEIN"/>
    <property type="match status" value="1"/>
</dbReference>
<organism evidence="2 3">
    <name type="scientific">Gossypium hirsutum</name>
    <name type="common">Upland cotton</name>
    <name type="synonym">Gossypium mexicanum</name>
    <dbReference type="NCBI Taxonomy" id="3635"/>
    <lineage>
        <taxon>Eukaryota</taxon>
        <taxon>Viridiplantae</taxon>
        <taxon>Streptophyta</taxon>
        <taxon>Embryophyta</taxon>
        <taxon>Tracheophyta</taxon>
        <taxon>Spermatophyta</taxon>
        <taxon>Magnoliopsida</taxon>
        <taxon>eudicotyledons</taxon>
        <taxon>Gunneridae</taxon>
        <taxon>Pentapetalae</taxon>
        <taxon>rosids</taxon>
        <taxon>malvids</taxon>
        <taxon>Malvales</taxon>
        <taxon>Malvaceae</taxon>
        <taxon>Malvoideae</taxon>
        <taxon>Gossypium</taxon>
    </lineage>
</organism>
<accession>A0A1U8KQS3</accession>
<feature type="domain" description="DUF659" evidence="1">
    <location>
        <begin position="30"/>
        <end position="103"/>
    </location>
</feature>
<dbReference type="PANTHER" id="PTHR32166:SF121">
    <property type="entry name" value="DUF659 DOMAIN-CONTAINING PROTEIN"/>
    <property type="match status" value="1"/>
</dbReference>
<dbReference type="STRING" id="3635.A0A1U8KQS3"/>
<dbReference type="Proteomes" id="UP000818029">
    <property type="component" value="Chromosome A02"/>
</dbReference>
<dbReference type="KEGG" id="ghi:107919898"/>
<dbReference type="RefSeq" id="XP_016704821.2">
    <property type="nucleotide sequence ID" value="XM_016849332.2"/>
</dbReference>
<keyword evidence="2" id="KW-1185">Reference proteome</keyword>
<protein>
    <recommendedName>
        <fullName evidence="1">DUF659 domain-containing protein</fullName>
    </recommendedName>
</protein>
<proteinExistence type="predicted"/>
<name>A0A1U8KQS3_GOSHI</name>
<evidence type="ECO:0000313" key="3">
    <source>
        <dbReference type="RefSeq" id="XP_016704821.2"/>
    </source>
</evidence>
<dbReference type="SUPFAM" id="SSF53098">
    <property type="entry name" value="Ribonuclease H-like"/>
    <property type="match status" value="1"/>
</dbReference>
<dbReference type="AlphaFoldDB" id="A0A1U8KQS3"/>
<dbReference type="GeneID" id="107919898"/>